<feature type="transmembrane region" description="Helical" evidence="8">
    <location>
        <begin position="20"/>
        <end position="42"/>
    </location>
</feature>
<dbReference type="InterPro" id="IPR006189">
    <property type="entry name" value="CHASE_dom"/>
</dbReference>
<dbReference type="EMBL" id="DACRBY010000022">
    <property type="protein sequence ID" value="HAS8541548.1"/>
    <property type="molecule type" value="Genomic_DNA"/>
</dbReference>
<dbReference type="Proteomes" id="UP000863257">
    <property type="component" value="Unassembled WGS sequence"/>
</dbReference>
<dbReference type="PANTHER" id="PTHR45138">
    <property type="entry name" value="REGULATORY COMPONENTS OF SENSORY TRANSDUCTION SYSTEM"/>
    <property type="match status" value="1"/>
</dbReference>
<reference evidence="11" key="1">
    <citation type="journal article" date="2018" name="Genome Biol.">
        <title>SKESA: strategic k-mer extension for scrupulous assemblies.</title>
        <authorList>
            <person name="Souvorov A."/>
            <person name="Agarwala R."/>
            <person name="Lipman D.J."/>
        </authorList>
    </citation>
    <scope>NUCLEOTIDE SEQUENCE</scope>
    <source>
        <strain evidence="11">BCW_3452</strain>
    </source>
</reference>
<protein>
    <recommendedName>
        <fullName evidence="3">diguanylate cyclase</fullName>
        <ecNumber evidence="3">2.7.7.65</ecNumber>
    </recommendedName>
</protein>
<dbReference type="InterPro" id="IPR000160">
    <property type="entry name" value="GGDEF_dom"/>
</dbReference>
<comment type="catalytic activity">
    <reaction evidence="7">
        <text>2 GTP = 3',3'-c-di-GMP + 2 diphosphate</text>
        <dbReference type="Rhea" id="RHEA:24898"/>
        <dbReference type="ChEBI" id="CHEBI:33019"/>
        <dbReference type="ChEBI" id="CHEBI:37565"/>
        <dbReference type="ChEBI" id="CHEBI:58805"/>
        <dbReference type="EC" id="2.7.7.65"/>
    </reaction>
</comment>
<feature type="domain" description="CHASE" evidence="9">
    <location>
        <begin position="164"/>
        <end position="305"/>
    </location>
</feature>
<evidence type="ECO:0000256" key="2">
    <source>
        <dbReference type="ARBA" id="ARBA00004370"/>
    </source>
</evidence>
<evidence type="ECO:0000256" key="7">
    <source>
        <dbReference type="ARBA" id="ARBA00034247"/>
    </source>
</evidence>
<keyword evidence="6 8" id="KW-0472">Membrane</keyword>
<dbReference type="NCBIfam" id="TIGR00254">
    <property type="entry name" value="GGDEF"/>
    <property type="match status" value="1"/>
</dbReference>
<dbReference type="FunFam" id="3.30.70.270:FF:000001">
    <property type="entry name" value="Diguanylate cyclase domain protein"/>
    <property type="match status" value="1"/>
</dbReference>
<evidence type="ECO:0000256" key="6">
    <source>
        <dbReference type="ARBA" id="ARBA00023136"/>
    </source>
</evidence>
<evidence type="ECO:0000313" key="11">
    <source>
        <dbReference type="EMBL" id="HAS8541548.1"/>
    </source>
</evidence>
<organism evidence="11">
    <name type="scientific">Vibrio vulnificus</name>
    <dbReference type="NCBI Taxonomy" id="672"/>
    <lineage>
        <taxon>Bacteria</taxon>
        <taxon>Pseudomonadati</taxon>
        <taxon>Pseudomonadota</taxon>
        <taxon>Gammaproteobacteria</taxon>
        <taxon>Vibrionales</taxon>
        <taxon>Vibrionaceae</taxon>
        <taxon>Vibrio</taxon>
    </lineage>
</organism>
<dbReference type="GO" id="GO:0007165">
    <property type="term" value="P:signal transduction"/>
    <property type="evidence" value="ECO:0007669"/>
    <property type="project" value="UniProtKB-ARBA"/>
</dbReference>
<keyword evidence="4 8" id="KW-0812">Transmembrane</keyword>
<evidence type="ECO:0000256" key="8">
    <source>
        <dbReference type="SAM" id="Phobius"/>
    </source>
</evidence>
<sequence>MDLFVGQPVSVFSTKWLRRHSASLIAFVATLVVTAVFLFVAAKIQQRYTTTMFNNLAQRQAESLREFVQNDLDYIGSGANFFYSVAPEDWERFEVFARHTVASSKSLIGLQWMQKVYPEQLEQHIAHVRETFPNFIVFTVPKDGPKTEGYVFSDGRPIYIASDIYPRSEKNIELLGFYSARVRFELILDDIFSTGRANVSDKVRLLQDGYDRSLDKTGLLVYHPVFDQRRETLLGVVVGVIRSTVYFEELVTKTATELSLVVRVTDLGFDAEDDPILYQSPHWSNIKGAVVSKVVSLPNRDWQVEFKLERSLSKWDRAVLMGIVVIGLIMASLVAHVVNLQTREKQRLNYMLNEKTKELQFMVDHDSLTQLLNRRAFRHDLTEMIDKQVPFSLIGFDVDHFKQINDQYGHLGGDEVLVEVARMISALLQEGDRFYRFGGDEFGILSSVTQPKELSCYLESIREGIEITACYYQETPIHCTLSIGAAIHKDEDVEELIQRMDIQLYRSKNKGRNCVTIAG</sequence>
<proteinExistence type="predicted"/>
<dbReference type="EC" id="2.7.7.65" evidence="3"/>
<dbReference type="GO" id="GO:1902201">
    <property type="term" value="P:negative regulation of bacterial-type flagellum-dependent cell motility"/>
    <property type="evidence" value="ECO:0007669"/>
    <property type="project" value="TreeGrafter"/>
</dbReference>
<dbReference type="Gene3D" id="3.30.70.270">
    <property type="match status" value="1"/>
</dbReference>
<evidence type="ECO:0000259" key="9">
    <source>
        <dbReference type="PROSITE" id="PS50839"/>
    </source>
</evidence>
<feature type="domain" description="GGDEF" evidence="10">
    <location>
        <begin position="389"/>
        <end position="519"/>
    </location>
</feature>
<keyword evidence="5 8" id="KW-1133">Transmembrane helix</keyword>
<gene>
    <name evidence="11" type="ORF">I7730_17320</name>
</gene>
<evidence type="ECO:0000256" key="4">
    <source>
        <dbReference type="ARBA" id="ARBA00022692"/>
    </source>
</evidence>
<dbReference type="CDD" id="cd01949">
    <property type="entry name" value="GGDEF"/>
    <property type="match status" value="1"/>
</dbReference>
<dbReference type="GO" id="GO:0043709">
    <property type="term" value="P:cell adhesion involved in single-species biofilm formation"/>
    <property type="evidence" value="ECO:0007669"/>
    <property type="project" value="TreeGrafter"/>
</dbReference>
<comment type="cofactor">
    <cofactor evidence="1">
        <name>Mg(2+)</name>
        <dbReference type="ChEBI" id="CHEBI:18420"/>
    </cofactor>
</comment>
<feature type="transmembrane region" description="Helical" evidence="8">
    <location>
        <begin position="318"/>
        <end position="338"/>
    </location>
</feature>
<dbReference type="InterPro" id="IPR043128">
    <property type="entry name" value="Rev_trsase/Diguanyl_cyclase"/>
</dbReference>
<evidence type="ECO:0000256" key="1">
    <source>
        <dbReference type="ARBA" id="ARBA00001946"/>
    </source>
</evidence>
<reference evidence="11" key="2">
    <citation type="submission" date="2019-01" db="EMBL/GenBank/DDBJ databases">
        <authorList>
            <consortium name="NCBI Pathogen Detection Project"/>
        </authorList>
    </citation>
    <scope>NUCLEOTIDE SEQUENCE</scope>
    <source>
        <strain evidence="11">BCW_3452</strain>
    </source>
</reference>
<dbReference type="Pfam" id="PF00990">
    <property type="entry name" value="GGDEF"/>
    <property type="match status" value="1"/>
</dbReference>
<dbReference type="SUPFAM" id="SSF55073">
    <property type="entry name" value="Nucleotide cyclase"/>
    <property type="match status" value="1"/>
</dbReference>
<dbReference type="InterPro" id="IPR042240">
    <property type="entry name" value="CHASE_sf"/>
</dbReference>
<dbReference type="PANTHER" id="PTHR45138:SF9">
    <property type="entry name" value="DIGUANYLATE CYCLASE DGCM-RELATED"/>
    <property type="match status" value="1"/>
</dbReference>
<dbReference type="GO" id="GO:0005886">
    <property type="term" value="C:plasma membrane"/>
    <property type="evidence" value="ECO:0007669"/>
    <property type="project" value="TreeGrafter"/>
</dbReference>
<dbReference type="AlphaFoldDB" id="A0A8H9N2D7"/>
<dbReference type="InterPro" id="IPR050469">
    <property type="entry name" value="Diguanylate_Cyclase"/>
</dbReference>
<dbReference type="PROSITE" id="PS50887">
    <property type="entry name" value="GGDEF"/>
    <property type="match status" value="1"/>
</dbReference>
<evidence type="ECO:0000256" key="5">
    <source>
        <dbReference type="ARBA" id="ARBA00022989"/>
    </source>
</evidence>
<dbReference type="GO" id="GO:0052621">
    <property type="term" value="F:diguanylate cyclase activity"/>
    <property type="evidence" value="ECO:0007669"/>
    <property type="project" value="UniProtKB-EC"/>
</dbReference>
<evidence type="ECO:0000259" key="10">
    <source>
        <dbReference type="PROSITE" id="PS50887"/>
    </source>
</evidence>
<evidence type="ECO:0000256" key="3">
    <source>
        <dbReference type="ARBA" id="ARBA00012528"/>
    </source>
</evidence>
<dbReference type="Pfam" id="PF03924">
    <property type="entry name" value="CHASE"/>
    <property type="match status" value="1"/>
</dbReference>
<comment type="subcellular location">
    <subcellularLocation>
        <location evidence="2">Membrane</location>
    </subcellularLocation>
</comment>
<name>A0A8H9N2D7_VIBVL</name>
<dbReference type="PROSITE" id="PS50839">
    <property type="entry name" value="CHASE"/>
    <property type="match status" value="1"/>
</dbReference>
<dbReference type="SMART" id="SM00267">
    <property type="entry name" value="GGDEF"/>
    <property type="match status" value="1"/>
</dbReference>
<dbReference type="RefSeq" id="WP_038964608.1">
    <property type="nucleotide sequence ID" value="NZ_CP035784.1"/>
</dbReference>
<dbReference type="Gene3D" id="3.30.450.350">
    <property type="entry name" value="CHASE domain"/>
    <property type="match status" value="1"/>
</dbReference>
<dbReference type="SMART" id="SM01079">
    <property type="entry name" value="CHASE"/>
    <property type="match status" value="1"/>
</dbReference>
<dbReference type="InterPro" id="IPR029787">
    <property type="entry name" value="Nucleotide_cyclase"/>
</dbReference>
<accession>A0A8H9N2D7</accession>
<comment type="caution">
    <text evidence="11">The sequence shown here is derived from an EMBL/GenBank/DDBJ whole genome shotgun (WGS) entry which is preliminary data.</text>
</comment>